<evidence type="ECO:0000313" key="4">
    <source>
        <dbReference type="EMBL" id="KAL0412739.1"/>
    </source>
</evidence>
<sequence length="598" mass="65498">MVFPLLQYYRTFVWTNIPSFPLHFLQSEFLGISSIVKNLDLSPSASKALSFSLMGDLSKSQTPDIHTIDGSPKSASPKGILKSYKSLVMKWNTGKSSSSKANTCSGDHDPKAAKEKKSFNSRKHNDKEEEEEEFQISSPTLLSHTTSRITHMSPELSRCSSEIPTDSQNDGQFHTPGLALLSHTTSGISPLPSPTSSKTPSRTVTPPKDFYDDDEFQISAPTLLFRATSQINPMPSPTVSKSSGRTTGNDDGFHISHPEALSRSTSQIDHMPSPYASGNSRQTQPPTDFQDDDKFNISKPKLLSRTTSRINPMPSPNLSKSSNRKSTTPPSVDSHDDDDFQISKPKLLSRTMSQMSPMARPNLSRCSTRAQNVSSPTDMHESSSGGSTPSKEQTSLPKLASSIGTTPIFFSQSVVRKKPKPIEKKLECTLEELCLGCVKKINITRDAISSSGLIVQEEEILSIKVKPGWTKGTKIIVEGKGDERPGTLPADFIFNIEEKIHPMFQREGDDLELGVEVPLVQALTGCTISVPLLGGGEIPLSIDEIIYPGYEKIIPGQGMPKSKEEGRRGDLRLKFLVGFPDELSDEQRAEVVSILECS</sequence>
<feature type="compositionally biased region" description="Polar residues" evidence="2">
    <location>
        <begin position="364"/>
        <end position="398"/>
    </location>
</feature>
<dbReference type="AlphaFoldDB" id="A0AAW2U735"/>
<feature type="compositionally biased region" description="Polar residues" evidence="2">
    <location>
        <begin position="304"/>
        <end position="331"/>
    </location>
</feature>
<dbReference type="GO" id="GO:0051082">
    <property type="term" value="F:unfolded protein binding"/>
    <property type="evidence" value="ECO:0007669"/>
    <property type="project" value="InterPro"/>
</dbReference>
<feature type="compositionally biased region" description="Basic and acidic residues" evidence="2">
    <location>
        <begin position="106"/>
        <end position="127"/>
    </location>
</feature>
<dbReference type="FunFam" id="2.60.260.20:FF:000006">
    <property type="entry name" value="DnaJ subfamily B member 13"/>
    <property type="match status" value="1"/>
</dbReference>
<keyword evidence="1" id="KW-0143">Chaperone</keyword>
<dbReference type="GO" id="GO:0005829">
    <property type="term" value="C:cytosol"/>
    <property type="evidence" value="ECO:0007669"/>
    <property type="project" value="TreeGrafter"/>
</dbReference>
<dbReference type="Gene3D" id="2.60.260.20">
    <property type="entry name" value="Urease metallochaperone UreE, N-terminal domain"/>
    <property type="match status" value="2"/>
</dbReference>
<evidence type="ECO:0000256" key="1">
    <source>
        <dbReference type="ARBA" id="ARBA00023186"/>
    </source>
</evidence>
<feature type="region of interest" description="Disordered" evidence="2">
    <location>
        <begin position="94"/>
        <end position="213"/>
    </location>
</feature>
<dbReference type="SUPFAM" id="SSF49493">
    <property type="entry name" value="HSP40/DnaJ peptide-binding domain"/>
    <property type="match status" value="2"/>
</dbReference>
<proteinExistence type="predicted"/>
<dbReference type="GO" id="GO:0051087">
    <property type="term" value="F:protein-folding chaperone binding"/>
    <property type="evidence" value="ECO:0007669"/>
    <property type="project" value="TreeGrafter"/>
</dbReference>
<feature type="compositionally biased region" description="Polar residues" evidence="2">
    <location>
        <begin position="227"/>
        <end position="249"/>
    </location>
</feature>
<reference evidence="4" key="2">
    <citation type="journal article" date="2024" name="Plant">
        <title>Genomic evolution and insights into agronomic trait innovations of Sesamum species.</title>
        <authorList>
            <person name="Miao H."/>
            <person name="Wang L."/>
            <person name="Qu L."/>
            <person name="Liu H."/>
            <person name="Sun Y."/>
            <person name="Le M."/>
            <person name="Wang Q."/>
            <person name="Wei S."/>
            <person name="Zheng Y."/>
            <person name="Lin W."/>
            <person name="Duan Y."/>
            <person name="Cao H."/>
            <person name="Xiong S."/>
            <person name="Wang X."/>
            <person name="Wei L."/>
            <person name="Li C."/>
            <person name="Ma Q."/>
            <person name="Ju M."/>
            <person name="Zhao R."/>
            <person name="Li G."/>
            <person name="Mu C."/>
            <person name="Tian Q."/>
            <person name="Mei H."/>
            <person name="Zhang T."/>
            <person name="Gao T."/>
            <person name="Zhang H."/>
        </authorList>
    </citation>
    <scope>NUCLEOTIDE SEQUENCE</scope>
    <source>
        <strain evidence="4">G02</strain>
    </source>
</reference>
<dbReference type="InterPro" id="IPR008971">
    <property type="entry name" value="HSP40/DnaJ_pept-bd"/>
</dbReference>
<dbReference type="InterPro" id="IPR051339">
    <property type="entry name" value="DnaJ_subfamily_B"/>
</dbReference>
<accession>A0AAW2U735</accession>
<feature type="region of interest" description="Disordered" evidence="2">
    <location>
        <begin position="354"/>
        <end position="398"/>
    </location>
</feature>
<feature type="compositionally biased region" description="Low complexity" evidence="2">
    <location>
        <begin position="194"/>
        <end position="207"/>
    </location>
</feature>
<protein>
    <submittedName>
        <fullName evidence="4">Protein SIS1</fullName>
    </submittedName>
</protein>
<feature type="compositionally biased region" description="Polar residues" evidence="2">
    <location>
        <begin position="135"/>
        <end position="150"/>
    </location>
</feature>
<evidence type="ECO:0000259" key="3">
    <source>
        <dbReference type="Pfam" id="PF01556"/>
    </source>
</evidence>
<dbReference type="FunFam" id="2.60.260.20:FF:000015">
    <property type="entry name" value="Heat shock protein 40"/>
    <property type="match status" value="1"/>
</dbReference>
<evidence type="ECO:0000256" key="2">
    <source>
        <dbReference type="SAM" id="MobiDB-lite"/>
    </source>
</evidence>
<reference evidence="4" key="1">
    <citation type="submission" date="2020-06" db="EMBL/GenBank/DDBJ databases">
        <authorList>
            <person name="Li T."/>
            <person name="Hu X."/>
            <person name="Zhang T."/>
            <person name="Song X."/>
            <person name="Zhang H."/>
            <person name="Dai N."/>
            <person name="Sheng W."/>
            <person name="Hou X."/>
            <person name="Wei L."/>
        </authorList>
    </citation>
    <scope>NUCLEOTIDE SEQUENCE</scope>
    <source>
        <strain evidence="4">G02</strain>
        <tissue evidence="4">Leaf</tissue>
    </source>
</reference>
<dbReference type="InterPro" id="IPR002939">
    <property type="entry name" value="DnaJ_C"/>
</dbReference>
<feature type="domain" description="Chaperone DnaJ C-terminal" evidence="3">
    <location>
        <begin position="422"/>
        <end position="580"/>
    </location>
</feature>
<organism evidence="4">
    <name type="scientific">Sesamum radiatum</name>
    <name type="common">Black benniseed</name>
    <dbReference type="NCBI Taxonomy" id="300843"/>
    <lineage>
        <taxon>Eukaryota</taxon>
        <taxon>Viridiplantae</taxon>
        <taxon>Streptophyta</taxon>
        <taxon>Embryophyta</taxon>
        <taxon>Tracheophyta</taxon>
        <taxon>Spermatophyta</taxon>
        <taxon>Magnoliopsida</taxon>
        <taxon>eudicotyledons</taxon>
        <taxon>Gunneridae</taxon>
        <taxon>Pentapetalae</taxon>
        <taxon>asterids</taxon>
        <taxon>lamiids</taxon>
        <taxon>Lamiales</taxon>
        <taxon>Pedaliaceae</taxon>
        <taxon>Sesamum</taxon>
    </lineage>
</organism>
<dbReference type="PANTHER" id="PTHR24078">
    <property type="entry name" value="DNAJ HOMOLOG SUBFAMILY C MEMBER"/>
    <property type="match status" value="1"/>
</dbReference>
<feature type="region of interest" description="Disordered" evidence="2">
    <location>
        <begin position="226"/>
        <end position="341"/>
    </location>
</feature>
<dbReference type="EMBL" id="JACGWJ010000006">
    <property type="protein sequence ID" value="KAL0412739.1"/>
    <property type="molecule type" value="Genomic_DNA"/>
</dbReference>
<dbReference type="PANTHER" id="PTHR24078:SF522">
    <property type="entry name" value="DNAJ CHAPERONE C-TERMINAL DOMAIN-CONTAINING PROTEIN"/>
    <property type="match status" value="1"/>
</dbReference>
<feature type="compositionally biased region" description="Polar residues" evidence="2">
    <location>
        <begin position="158"/>
        <end position="172"/>
    </location>
</feature>
<dbReference type="GO" id="GO:0006457">
    <property type="term" value="P:protein folding"/>
    <property type="evidence" value="ECO:0007669"/>
    <property type="project" value="InterPro"/>
</dbReference>
<dbReference type="CDD" id="cd10747">
    <property type="entry name" value="DnaJ_C"/>
    <property type="match status" value="1"/>
</dbReference>
<dbReference type="Pfam" id="PF01556">
    <property type="entry name" value="DnaJ_C"/>
    <property type="match status" value="1"/>
</dbReference>
<comment type="caution">
    <text evidence="4">The sequence shown here is derived from an EMBL/GenBank/DDBJ whole genome shotgun (WGS) entry which is preliminary data.</text>
</comment>
<feature type="compositionally biased region" description="Polar residues" evidence="2">
    <location>
        <begin position="94"/>
        <end position="105"/>
    </location>
</feature>
<name>A0AAW2U735_SESRA</name>
<gene>
    <name evidence="4" type="ORF">Sradi_1475600</name>
</gene>